<dbReference type="PANTHER" id="PTHR34808">
    <property type="entry name" value="EXPRESSED PROTEIN"/>
    <property type="match status" value="1"/>
</dbReference>
<evidence type="ECO:0000313" key="1">
    <source>
        <dbReference type="EMBL" id="ESW07639.1"/>
    </source>
</evidence>
<dbReference type="AlphaFoldDB" id="V7AQ05"/>
<evidence type="ECO:0000313" key="2">
    <source>
        <dbReference type="Proteomes" id="UP000000226"/>
    </source>
</evidence>
<protein>
    <submittedName>
        <fullName evidence="1">Uncharacterized protein</fullName>
    </submittedName>
</protein>
<organism evidence="1 2">
    <name type="scientific">Phaseolus vulgaris</name>
    <name type="common">Kidney bean</name>
    <name type="synonym">French bean</name>
    <dbReference type="NCBI Taxonomy" id="3885"/>
    <lineage>
        <taxon>Eukaryota</taxon>
        <taxon>Viridiplantae</taxon>
        <taxon>Streptophyta</taxon>
        <taxon>Embryophyta</taxon>
        <taxon>Tracheophyta</taxon>
        <taxon>Spermatophyta</taxon>
        <taxon>Magnoliopsida</taxon>
        <taxon>eudicotyledons</taxon>
        <taxon>Gunneridae</taxon>
        <taxon>Pentapetalae</taxon>
        <taxon>rosids</taxon>
        <taxon>fabids</taxon>
        <taxon>Fabales</taxon>
        <taxon>Fabaceae</taxon>
        <taxon>Papilionoideae</taxon>
        <taxon>50 kb inversion clade</taxon>
        <taxon>NPAAA clade</taxon>
        <taxon>indigoferoid/millettioid clade</taxon>
        <taxon>Phaseoleae</taxon>
        <taxon>Phaseolus</taxon>
    </lineage>
</organism>
<reference evidence="2" key="1">
    <citation type="journal article" date="2014" name="Nat. Genet.">
        <title>A reference genome for common bean and genome-wide analysis of dual domestications.</title>
        <authorList>
            <person name="Schmutz J."/>
            <person name="McClean P.E."/>
            <person name="Mamidi S."/>
            <person name="Wu G.A."/>
            <person name="Cannon S.B."/>
            <person name="Grimwood J."/>
            <person name="Jenkins J."/>
            <person name="Shu S."/>
            <person name="Song Q."/>
            <person name="Chavarro C."/>
            <person name="Torres-Torres M."/>
            <person name="Geffroy V."/>
            <person name="Moghaddam S.M."/>
            <person name="Gao D."/>
            <person name="Abernathy B."/>
            <person name="Barry K."/>
            <person name="Blair M."/>
            <person name="Brick M.A."/>
            <person name="Chovatia M."/>
            <person name="Gepts P."/>
            <person name="Goodstein D.M."/>
            <person name="Gonzales M."/>
            <person name="Hellsten U."/>
            <person name="Hyten D.L."/>
            <person name="Jia G."/>
            <person name="Kelly J.D."/>
            <person name="Kudrna D."/>
            <person name="Lee R."/>
            <person name="Richard M.M."/>
            <person name="Miklas P.N."/>
            <person name="Osorno J.M."/>
            <person name="Rodrigues J."/>
            <person name="Thareau V."/>
            <person name="Urrea C.A."/>
            <person name="Wang M."/>
            <person name="Yu Y."/>
            <person name="Zhang M."/>
            <person name="Wing R.A."/>
            <person name="Cregan P.B."/>
            <person name="Rokhsar D.S."/>
            <person name="Jackson S.A."/>
        </authorList>
    </citation>
    <scope>NUCLEOTIDE SEQUENCE [LARGE SCALE GENOMIC DNA]</scope>
    <source>
        <strain evidence="2">cv. G19833</strain>
    </source>
</reference>
<sequence>MTQRSRECVEKISCSSLVIYWLTNEEPKLIRDIASGDGMQLQLLLIRLFKLLASGFLHPILMANTRCPIELEPRTLNQVQLTQAREIAAEVVQKLEPCEASALFIEGLMHPIQEVLEMEENENLTEKLADCMKKAESVTEQNKACHCQCSCATENSFKDPLSAPF</sequence>
<dbReference type="SMR" id="V7AQ05"/>
<dbReference type="Proteomes" id="UP000000226">
    <property type="component" value="Chromosome 10"/>
</dbReference>
<dbReference type="OMA" id="EASCQCA"/>
<accession>V7AQ05</accession>
<proteinExistence type="predicted"/>
<gene>
    <name evidence="1" type="ORF">PHAVU_010G146400g</name>
</gene>
<dbReference type="OrthoDB" id="1719804at2759"/>
<name>V7AQ05_PHAVU</name>
<dbReference type="PANTHER" id="PTHR34808:SF5">
    <property type="entry name" value="SMP DOMAIN-CONTAINING PROTEIN"/>
    <property type="match status" value="1"/>
</dbReference>
<dbReference type="Gramene" id="ESW07639">
    <property type="protein sequence ID" value="ESW07639"/>
    <property type="gene ID" value="PHAVU_010G146400g"/>
</dbReference>
<dbReference type="EMBL" id="CM002297">
    <property type="protein sequence ID" value="ESW07639.1"/>
    <property type="molecule type" value="Genomic_DNA"/>
</dbReference>
<keyword evidence="2" id="KW-1185">Reference proteome</keyword>
<dbReference type="eggNOG" id="ENOG502S422">
    <property type="taxonomic scope" value="Eukaryota"/>
</dbReference>